<feature type="non-terminal residue" evidence="3">
    <location>
        <position position="1"/>
    </location>
</feature>
<dbReference type="PANTHER" id="PTHR38730">
    <property type="entry name" value="SLL7028 PROTEIN"/>
    <property type="match status" value="1"/>
</dbReference>
<reference evidence="3 4" key="1">
    <citation type="submission" date="2024-05" db="EMBL/GenBank/DDBJ databases">
        <title>Genome Sequence and Characterization of the New Strain Purple Sulfur Bacterium of Genus Thioalkalicoccus.</title>
        <authorList>
            <person name="Bryantseva I.A."/>
            <person name="Kyndt J.A."/>
            <person name="Imhoff J.F."/>
        </authorList>
    </citation>
    <scope>NUCLEOTIDE SEQUENCE [LARGE SCALE GENOMIC DNA]</scope>
    <source>
        <strain evidence="3 4">Um2</strain>
    </source>
</reference>
<protein>
    <submittedName>
        <fullName evidence="3">VWA-like domain-containing protein</fullName>
    </submittedName>
</protein>
<dbReference type="SUPFAM" id="SSF53300">
    <property type="entry name" value="vWA-like"/>
    <property type="match status" value="1"/>
</dbReference>
<comment type="caution">
    <text evidence="3">The sequence shown here is derived from an EMBL/GenBank/DDBJ whole genome shotgun (WGS) entry which is preliminary data.</text>
</comment>
<dbReference type="InterPro" id="IPR036465">
    <property type="entry name" value="vWFA_dom_sf"/>
</dbReference>
<evidence type="ECO:0000259" key="1">
    <source>
        <dbReference type="Pfam" id="PF09967"/>
    </source>
</evidence>
<name>A0ABV4BIB3_9GAMM</name>
<dbReference type="Proteomes" id="UP001564408">
    <property type="component" value="Unassembled WGS sequence"/>
</dbReference>
<feature type="domain" description="VWA-like" evidence="1">
    <location>
        <begin position="107"/>
        <end position="230"/>
    </location>
</feature>
<dbReference type="InterPro" id="IPR025154">
    <property type="entry name" value="Put_metallopeptidase_dom"/>
</dbReference>
<keyword evidence="4" id="KW-1185">Reference proteome</keyword>
<dbReference type="PANTHER" id="PTHR38730:SF1">
    <property type="entry name" value="SLL7028 PROTEIN"/>
    <property type="match status" value="1"/>
</dbReference>
<feature type="domain" description="Putative metallopeptidase" evidence="2">
    <location>
        <begin position="5"/>
        <end position="97"/>
    </location>
</feature>
<dbReference type="Pfam" id="PF13203">
    <property type="entry name" value="DUF2201_N"/>
    <property type="match status" value="1"/>
</dbReference>
<organism evidence="3 4">
    <name type="scientific">Thioalkalicoccus limnaeus</name>
    <dbReference type="NCBI Taxonomy" id="120681"/>
    <lineage>
        <taxon>Bacteria</taxon>
        <taxon>Pseudomonadati</taxon>
        <taxon>Pseudomonadota</taxon>
        <taxon>Gammaproteobacteria</taxon>
        <taxon>Chromatiales</taxon>
        <taxon>Chromatiaceae</taxon>
        <taxon>Thioalkalicoccus</taxon>
    </lineage>
</organism>
<evidence type="ECO:0000313" key="3">
    <source>
        <dbReference type="EMBL" id="MEY6434270.1"/>
    </source>
</evidence>
<dbReference type="EMBL" id="JBDKXB010000063">
    <property type="protein sequence ID" value="MEY6434270.1"/>
    <property type="molecule type" value="Genomic_DNA"/>
</dbReference>
<evidence type="ECO:0000313" key="4">
    <source>
        <dbReference type="Proteomes" id="UP001564408"/>
    </source>
</evidence>
<sequence>DLWPSDQTDDIAREAEQMRDWSERILRAHASDGEQSLLRALIADRPRARIPWEAILRTRMRRALARRVDLSWSRPARSYVANRGRAGPGRRLPWEPGTTTSRAVPRLVIIVDVSGSIDDSLLGRFAREVEAITRRLEARLAILIGDRKVSRIEHFVPGRTRLRELLFQGGGGTDFTPLLEAADALRPDLVLVLTDLQGPANVRPRWPVIWAVPASVPDPQPLFGTLVRLD</sequence>
<accession>A0ABV4BIB3</accession>
<proteinExistence type="predicted"/>
<gene>
    <name evidence="3" type="ORF">ABC977_17910</name>
</gene>
<dbReference type="Pfam" id="PF09967">
    <property type="entry name" value="DUF2201"/>
    <property type="match status" value="1"/>
</dbReference>
<dbReference type="RefSeq" id="WP_369668650.1">
    <property type="nucleotide sequence ID" value="NZ_JBDKXB010000063.1"/>
</dbReference>
<evidence type="ECO:0000259" key="2">
    <source>
        <dbReference type="Pfam" id="PF13203"/>
    </source>
</evidence>
<dbReference type="InterPro" id="IPR018698">
    <property type="entry name" value="VWA-like_dom"/>
</dbReference>